<feature type="chain" id="PRO_5004344196" evidence="1">
    <location>
        <begin position="25"/>
        <end position="107"/>
    </location>
</feature>
<reference evidence="3" key="1">
    <citation type="journal article" date="2013" name="Nat. Genet.">
        <title>The duck genome and transcriptome provide insight into an avian influenza virus reservoir species.</title>
        <authorList>
            <person name="Huang Y."/>
            <person name="Li Y."/>
            <person name="Burt D.W."/>
            <person name="Chen H."/>
            <person name="Zhang Y."/>
            <person name="Qian W."/>
            <person name="Kim H."/>
            <person name="Gan S."/>
            <person name="Zhao Y."/>
            <person name="Li J."/>
            <person name="Yi K."/>
            <person name="Feng H."/>
            <person name="Zhu P."/>
            <person name="Li B."/>
            <person name="Liu Q."/>
            <person name="Fairley S."/>
            <person name="Magor K.E."/>
            <person name="Du Z."/>
            <person name="Hu X."/>
            <person name="Goodman L."/>
            <person name="Tafer H."/>
            <person name="Vignal A."/>
            <person name="Lee T."/>
            <person name="Kim K.W."/>
            <person name="Sheng Z."/>
            <person name="An Y."/>
            <person name="Searle S."/>
            <person name="Herrero J."/>
            <person name="Groenen M.A."/>
            <person name="Crooijmans R.P."/>
            <person name="Faraut T."/>
            <person name="Cai Q."/>
            <person name="Webster R.G."/>
            <person name="Aldridge J.R."/>
            <person name="Warren W.C."/>
            <person name="Bartschat S."/>
            <person name="Kehr S."/>
            <person name="Marz M."/>
            <person name="Stadler P.F."/>
            <person name="Smith J."/>
            <person name="Kraus R.H."/>
            <person name="Zhao Y."/>
            <person name="Ren L."/>
            <person name="Fei J."/>
            <person name="Morisson M."/>
            <person name="Kaiser P."/>
            <person name="Griffin D.K."/>
            <person name="Rao M."/>
            <person name="Pitel F."/>
            <person name="Wang J."/>
            <person name="Li N."/>
        </authorList>
    </citation>
    <scope>NUCLEOTIDE SEQUENCE [LARGE SCALE GENOMIC DNA]</scope>
</reference>
<keyword evidence="3" id="KW-1185">Reference proteome</keyword>
<evidence type="ECO:0000256" key="1">
    <source>
        <dbReference type="SAM" id="SignalP"/>
    </source>
</evidence>
<proteinExistence type="predicted"/>
<gene>
    <name evidence="2" type="ORF">Anapl_00206</name>
</gene>
<dbReference type="AlphaFoldDB" id="R0K2E1"/>
<feature type="signal peptide" evidence="1">
    <location>
        <begin position="1"/>
        <end position="24"/>
    </location>
</feature>
<evidence type="ECO:0000313" key="3">
    <source>
        <dbReference type="Proteomes" id="UP000296049"/>
    </source>
</evidence>
<accession>R0K2E1</accession>
<keyword evidence="1" id="KW-0732">Signal</keyword>
<sequence length="107" mass="11865">MAHCGPVQARLAQNCMLCFPCVVAQYMCTCDKSTIQVHRSASNHPTAPITPQSRYISQIHSHDPVPNGSWANNATFDKHNHSVEILEDEIWLSAVCCVQNMGTKLVE</sequence>
<evidence type="ECO:0000313" key="2">
    <source>
        <dbReference type="EMBL" id="EOB04181.1"/>
    </source>
</evidence>
<protein>
    <submittedName>
        <fullName evidence="2">Uncharacterized protein</fullName>
    </submittedName>
</protein>
<organism evidence="2 3">
    <name type="scientific">Anas platyrhynchos</name>
    <name type="common">Mallard</name>
    <name type="synonym">Anas boschas</name>
    <dbReference type="NCBI Taxonomy" id="8839"/>
    <lineage>
        <taxon>Eukaryota</taxon>
        <taxon>Metazoa</taxon>
        <taxon>Chordata</taxon>
        <taxon>Craniata</taxon>
        <taxon>Vertebrata</taxon>
        <taxon>Euteleostomi</taxon>
        <taxon>Archelosauria</taxon>
        <taxon>Archosauria</taxon>
        <taxon>Dinosauria</taxon>
        <taxon>Saurischia</taxon>
        <taxon>Theropoda</taxon>
        <taxon>Coelurosauria</taxon>
        <taxon>Aves</taxon>
        <taxon>Neognathae</taxon>
        <taxon>Galloanserae</taxon>
        <taxon>Anseriformes</taxon>
        <taxon>Anatidae</taxon>
        <taxon>Anatinae</taxon>
        <taxon>Anas</taxon>
    </lineage>
</organism>
<name>R0K2E1_ANAPL</name>
<dbReference type="EMBL" id="KB742808">
    <property type="protein sequence ID" value="EOB04181.1"/>
    <property type="molecule type" value="Genomic_DNA"/>
</dbReference>
<dbReference type="Proteomes" id="UP000296049">
    <property type="component" value="Unassembled WGS sequence"/>
</dbReference>